<organism evidence="1 2">
    <name type="scientific">Riccia sorocarpa</name>
    <dbReference type="NCBI Taxonomy" id="122646"/>
    <lineage>
        <taxon>Eukaryota</taxon>
        <taxon>Viridiplantae</taxon>
        <taxon>Streptophyta</taxon>
        <taxon>Embryophyta</taxon>
        <taxon>Marchantiophyta</taxon>
        <taxon>Marchantiopsida</taxon>
        <taxon>Marchantiidae</taxon>
        <taxon>Marchantiales</taxon>
        <taxon>Ricciaceae</taxon>
        <taxon>Riccia</taxon>
    </lineage>
</organism>
<dbReference type="EMBL" id="JBJQOH010000001">
    <property type="protein sequence ID" value="KAL3700585.1"/>
    <property type="molecule type" value="Genomic_DNA"/>
</dbReference>
<keyword evidence="2" id="KW-1185">Reference proteome</keyword>
<dbReference type="Proteomes" id="UP001633002">
    <property type="component" value="Unassembled WGS sequence"/>
</dbReference>
<evidence type="ECO:0000313" key="1">
    <source>
        <dbReference type="EMBL" id="KAL3700585.1"/>
    </source>
</evidence>
<reference evidence="1 2" key="1">
    <citation type="submission" date="2024-09" db="EMBL/GenBank/DDBJ databases">
        <title>Chromosome-scale assembly of Riccia sorocarpa.</title>
        <authorList>
            <person name="Paukszto L."/>
        </authorList>
    </citation>
    <scope>NUCLEOTIDE SEQUENCE [LARGE SCALE GENOMIC DNA]</scope>
    <source>
        <strain evidence="1">LP-2024</strain>
        <tissue evidence="1">Aerial parts of the thallus</tissue>
    </source>
</reference>
<sequence length="128" mass="13925">MLTDKLDTFYYCSSELKQQGHVCNRIVVSLVVAAIRKARDILVIDSISCASENDTKVTLVKVRLALLVYMTSVLGTLTSVDAHAGYSEVKILRMLGTKWMIDVKGLANVTPADTLGSIEVANLGLPVR</sequence>
<evidence type="ECO:0000313" key="2">
    <source>
        <dbReference type="Proteomes" id="UP001633002"/>
    </source>
</evidence>
<comment type="caution">
    <text evidence="1">The sequence shown here is derived from an EMBL/GenBank/DDBJ whole genome shotgun (WGS) entry which is preliminary data.</text>
</comment>
<gene>
    <name evidence="1" type="ORF">R1sor_018607</name>
</gene>
<name>A0ABD3IDR3_9MARC</name>
<accession>A0ABD3IDR3</accession>
<dbReference type="AlphaFoldDB" id="A0ABD3IDR3"/>
<proteinExistence type="predicted"/>
<protein>
    <submittedName>
        <fullName evidence="1">Uncharacterized protein</fullName>
    </submittedName>
</protein>